<dbReference type="PANTHER" id="PTHR13504:SF38">
    <property type="entry name" value="FIDO DOMAIN-CONTAINING PROTEIN"/>
    <property type="match status" value="1"/>
</dbReference>
<dbReference type="AlphaFoldDB" id="A0AB39V1T3"/>
<dbReference type="InterPro" id="IPR003812">
    <property type="entry name" value="Fido"/>
</dbReference>
<evidence type="ECO:0000259" key="1">
    <source>
        <dbReference type="PROSITE" id="PS51459"/>
    </source>
</evidence>
<dbReference type="Pfam" id="PF02661">
    <property type="entry name" value="Fic"/>
    <property type="match status" value="1"/>
</dbReference>
<dbReference type="Gene3D" id="1.10.3290.10">
    <property type="entry name" value="Fido-like domain"/>
    <property type="match status" value="1"/>
</dbReference>
<dbReference type="PANTHER" id="PTHR13504">
    <property type="entry name" value="FIDO DOMAIN-CONTAINING PROTEIN DDB_G0283145"/>
    <property type="match status" value="1"/>
</dbReference>
<dbReference type="InterPro" id="IPR036597">
    <property type="entry name" value="Fido-like_dom_sf"/>
</dbReference>
<proteinExistence type="predicted"/>
<gene>
    <name evidence="2" type="ORF">AB8B28_06305</name>
</gene>
<name>A0AB39V1T3_9FUSO</name>
<dbReference type="RefSeq" id="WP_369714743.1">
    <property type="nucleotide sequence ID" value="NZ_CP165647.1"/>
</dbReference>
<dbReference type="KEGG" id="lala:AB8B28_06305"/>
<feature type="domain" description="Fido" evidence="1">
    <location>
        <begin position="74"/>
        <end position="197"/>
    </location>
</feature>
<dbReference type="InterPro" id="IPR040198">
    <property type="entry name" value="Fido_containing"/>
</dbReference>
<protein>
    <submittedName>
        <fullName evidence="2">Fic family protein</fullName>
    </submittedName>
</protein>
<evidence type="ECO:0000313" key="2">
    <source>
        <dbReference type="EMBL" id="XDU61274.1"/>
    </source>
</evidence>
<organism evidence="2">
    <name type="scientific">Leptotrichia alba</name>
    <dbReference type="NCBI Taxonomy" id="3239304"/>
    <lineage>
        <taxon>Bacteria</taxon>
        <taxon>Fusobacteriati</taxon>
        <taxon>Fusobacteriota</taxon>
        <taxon>Fusobacteriia</taxon>
        <taxon>Fusobacteriales</taxon>
        <taxon>Leptotrichiaceae</taxon>
        <taxon>Leptotrichia</taxon>
    </lineage>
</organism>
<dbReference type="SUPFAM" id="SSF140931">
    <property type="entry name" value="Fic-like"/>
    <property type="match status" value="1"/>
</dbReference>
<dbReference type="PROSITE" id="PS51459">
    <property type="entry name" value="FIDO"/>
    <property type="match status" value="1"/>
</dbReference>
<accession>A0AB39V1T3</accession>
<sequence>MKRIFKNEHYISNLLIRAAYHLAALRGNTLTQLEVSLILLRNYVPRSMKTQEIVEIINYSKAIKFMQKNFGKKITVEKVKDYNRIIMDELIKNNGEINKKATDILKKWCEELNSKLKNTKSDKDKLEVILEQHIKFEQIYPFAGGNGETGRILIIDSCLDENLVPVIIPGEEKKKYSSILKEGDKNLFLNWAIKLQEKERQEIYKILDYYGLEDN</sequence>
<reference evidence="2" key="1">
    <citation type="submission" date="2024-07" db="EMBL/GenBank/DDBJ databases">
        <authorList>
            <person name="Li X.-J."/>
            <person name="Wang X."/>
        </authorList>
    </citation>
    <scope>NUCLEOTIDE SEQUENCE</scope>
    <source>
        <strain evidence="2">HSP-536</strain>
    </source>
</reference>
<dbReference type="EMBL" id="CP165647">
    <property type="protein sequence ID" value="XDU61274.1"/>
    <property type="molecule type" value="Genomic_DNA"/>
</dbReference>